<feature type="domain" description="Bacterial surface antigen (D15)" evidence="6">
    <location>
        <begin position="569"/>
        <end position="765"/>
    </location>
</feature>
<dbReference type="InterPro" id="IPR039910">
    <property type="entry name" value="D15-like"/>
</dbReference>
<dbReference type="EMBL" id="AP025317">
    <property type="protein sequence ID" value="BDD12158.1"/>
    <property type="molecule type" value="Genomic_DNA"/>
</dbReference>
<keyword evidence="4" id="KW-0472">Membrane</keyword>
<keyword evidence="8" id="KW-0614">Plasmid</keyword>
<dbReference type="Gene3D" id="2.40.160.50">
    <property type="entry name" value="membrane protein fhac: a member of the omp85/tpsb transporter family"/>
    <property type="match status" value="1"/>
</dbReference>
<evidence type="ECO:0000313" key="8">
    <source>
        <dbReference type="EMBL" id="BDD12158.1"/>
    </source>
</evidence>
<accession>A0AAU9D828</accession>
<comment type="subcellular location">
    <subcellularLocation>
        <location evidence="1">Membrane</location>
    </subcellularLocation>
</comment>
<proteinExistence type="predicted"/>
<dbReference type="Pfam" id="PF07244">
    <property type="entry name" value="POTRA"/>
    <property type="match status" value="1"/>
</dbReference>
<geneLocation type="plasmid" evidence="8 9">
    <name>pFA3</name>
</geneLocation>
<keyword evidence="3" id="KW-0732">Signal</keyword>
<dbReference type="Pfam" id="PF01103">
    <property type="entry name" value="Omp85"/>
    <property type="match status" value="1"/>
</dbReference>
<dbReference type="Gene3D" id="3.10.20.310">
    <property type="entry name" value="membrane protein fhac"/>
    <property type="match status" value="1"/>
</dbReference>
<dbReference type="InterPro" id="IPR000184">
    <property type="entry name" value="Bac_surfAg_D15"/>
</dbReference>
<evidence type="ECO:0000256" key="1">
    <source>
        <dbReference type="ARBA" id="ARBA00004370"/>
    </source>
</evidence>
<dbReference type="PANTHER" id="PTHR12815:SF47">
    <property type="entry name" value="TRANSLOCATION AND ASSEMBLY MODULE SUBUNIT TAMA"/>
    <property type="match status" value="1"/>
</dbReference>
<feature type="domain" description="POTRA" evidence="7">
    <location>
        <begin position="153"/>
        <end position="212"/>
    </location>
</feature>
<dbReference type="GO" id="GO:0019867">
    <property type="term" value="C:outer membrane"/>
    <property type="evidence" value="ECO:0007669"/>
    <property type="project" value="InterPro"/>
</dbReference>
<keyword evidence="2" id="KW-0812">Transmembrane</keyword>
<name>A0AAU9D828_9BACT</name>
<protein>
    <submittedName>
        <fullName evidence="8">Membrane protein</fullName>
    </submittedName>
</protein>
<gene>
    <name evidence="8" type="ORF">FUAX_45900</name>
</gene>
<evidence type="ECO:0000259" key="7">
    <source>
        <dbReference type="Pfam" id="PF07244"/>
    </source>
</evidence>
<dbReference type="AlphaFoldDB" id="A0AAU9D828"/>
<evidence type="ECO:0000256" key="4">
    <source>
        <dbReference type="ARBA" id="ARBA00023136"/>
    </source>
</evidence>
<keyword evidence="9" id="KW-1185">Reference proteome</keyword>
<reference evidence="8 9" key="1">
    <citation type="submission" date="2021-12" db="EMBL/GenBank/DDBJ databases">
        <title>Genome sequencing of bacteria with rrn-lacking chromosome and rrn-plasmid.</title>
        <authorList>
            <person name="Anda M."/>
            <person name="Iwasaki W."/>
        </authorList>
    </citation>
    <scope>NUCLEOTIDE SEQUENCE [LARGE SCALE GENOMIC DNA]</scope>
    <source>
        <strain evidence="8 9">DSM 100852</strain>
        <plasmid evidence="8 9">pFA3</plasmid>
    </source>
</reference>
<dbReference type="PANTHER" id="PTHR12815">
    <property type="entry name" value="SORTING AND ASSEMBLY MACHINERY SAMM50 PROTEIN FAMILY MEMBER"/>
    <property type="match status" value="1"/>
</dbReference>
<dbReference type="KEGG" id="fax:FUAX_45900"/>
<sequence length="768" mass="88226">MARIPGSYLIFIVCLGLLGACNTRKYLMPGQLYYNKSEVKVFGKDSTKVPISIKTELDGLLISKQRGVILGSRVGVWMYEQRKRHKPILGFIYKQFAKPPLYFDYNKVSQVSRLLENRMGNHGYFGTRAEFDTVRHRNGVDVKYRVYPTVPYRVKNITLDVSTETVIDSLVREASGKTLLKPGQRYNLARMRKERTRITEYVRNRGYFFFNDNDILFLADSTVGHRQVDLTLTLKKDIQAHDTLIYHTDTARVYFVHHEPPDSLKELHLHSSVKKDVRFFSKRKKTTRLKVIYPAIYMKPDSLYRYSNYQRTIRHLSGLGVFKFVDLRENANDSTRIIQPDIFLTPGNPKSVQVELGGSTNSEGYAGPELSLAYNHQNLFRGAEHFTFQLKGGFLKEFGESSDFDRIYWLGVNANLNIPRFIRWIGKPPETKNFIPLTKIGVSVQRYDFSSILTLDYINTTFGYQWQKTSNYINRFDPIFISYQRSPNSDSILIDLKKQFPLLGQSIENQLIIGSSYKGTFYSSLDVQETNRIYDAFTIDVSGNILYGLFRITDPSRDVDKEPYKVLGLDFSQYLRFTNDFRYYLRTSKRSNIATRLLLGLGVPWGNSKSLPFIMQYFIGGPNDLRGFRTRTVGPGSYQPPDSTATTFFGQGGDIKLEGNIEYRFPIAGIFKGAVFVDAGNIWLANNDPDRPGGKFSADKFYKEIAVSSGAGLRLDFKVVVIRLDWGIPLRKPYLPEGKRWVIDKIDIGSSSWRSKNIIFNFSLGYPF</sequence>
<dbReference type="RefSeq" id="WP_338395512.1">
    <property type="nucleotide sequence ID" value="NZ_AP025317.1"/>
</dbReference>
<dbReference type="PROSITE" id="PS51257">
    <property type="entry name" value="PROKAR_LIPOPROTEIN"/>
    <property type="match status" value="1"/>
</dbReference>
<evidence type="ECO:0000256" key="5">
    <source>
        <dbReference type="ARBA" id="ARBA00023237"/>
    </source>
</evidence>
<keyword evidence="5" id="KW-0998">Cell outer membrane</keyword>
<dbReference type="Proteomes" id="UP001348817">
    <property type="component" value="Plasmid pFA3"/>
</dbReference>
<evidence type="ECO:0000256" key="2">
    <source>
        <dbReference type="ARBA" id="ARBA00022692"/>
    </source>
</evidence>
<evidence type="ECO:0000313" key="9">
    <source>
        <dbReference type="Proteomes" id="UP001348817"/>
    </source>
</evidence>
<dbReference type="InterPro" id="IPR010827">
    <property type="entry name" value="BamA/TamA_POTRA"/>
</dbReference>
<evidence type="ECO:0000259" key="6">
    <source>
        <dbReference type="Pfam" id="PF01103"/>
    </source>
</evidence>
<evidence type="ECO:0000256" key="3">
    <source>
        <dbReference type="ARBA" id="ARBA00022729"/>
    </source>
</evidence>
<organism evidence="8 9">
    <name type="scientific">Fulvitalea axinellae</name>
    <dbReference type="NCBI Taxonomy" id="1182444"/>
    <lineage>
        <taxon>Bacteria</taxon>
        <taxon>Pseudomonadati</taxon>
        <taxon>Bacteroidota</taxon>
        <taxon>Cytophagia</taxon>
        <taxon>Cytophagales</taxon>
        <taxon>Persicobacteraceae</taxon>
        <taxon>Fulvitalea</taxon>
    </lineage>
</organism>